<dbReference type="RefSeq" id="WP_121835003.1">
    <property type="nucleotide sequence ID" value="NZ_CP163513.1"/>
</dbReference>
<dbReference type="Proteomes" id="UP000279194">
    <property type="component" value="Unassembled WGS sequence"/>
</dbReference>
<organism evidence="1 2">
    <name type="scientific">Streptococcus hillyeri</name>
    <dbReference type="NCBI Taxonomy" id="2282420"/>
    <lineage>
        <taxon>Bacteria</taxon>
        <taxon>Bacillati</taxon>
        <taxon>Bacillota</taxon>
        <taxon>Bacilli</taxon>
        <taxon>Lactobacillales</taxon>
        <taxon>Streptococcaceae</taxon>
        <taxon>Streptococcus</taxon>
    </lineage>
</organism>
<accession>A0A3L9DSK3</accession>
<dbReference type="OrthoDB" id="2389779at2"/>
<protein>
    <submittedName>
        <fullName evidence="1">DUF1033 family protein</fullName>
    </submittedName>
</protein>
<dbReference type="AlphaFoldDB" id="A0A3L9DSK3"/>
<dbReference type="EMBL" id="RCVM01000005">
    <property type="protein sequence ID" value="RLY03955.1"/>
    <property type="molecule type" value="Genomic_DNA"/>
</dbReference>
<keyword evidence="2" id="KW-1185">Reference proteome</keyword>
<sequence>MYQVINLCGDFEPWWFLDDWKEDITELQEFSTFEEAEQHFLKQWQDLQKGFPYFESRSDYLAAFWDNKELRWCEECTEDLQQYHSILLLKDYQLISEDRYNDKLSISNAEPRQPSSCRLSL</sequence>
<dbReference type="InterPro" id="IPR010434">
    <property type="entry name" value="DUF1033"/>
</dbReference>
<dbReference type="Pfam" id="PF06279">
    <property type="entry name" value="DUF1033"/>
    <property type="match status" value="1"/>
</dbReference>
<proteinExistence type="predicted"/>
<name>A0A3L9DSK3_9STRE</name>
<comment type="caution">
    <text evidence="1">The sequence shown here is derived from an EMBL/GenBank/DDBJ whole genome shotgun (WGS) entry which is preliminary data.</text>
</comment>
<reference evidence="1 2" key="1">
    <citation type="submission" date="2018-10" db="EMBL/GenBank/DDBJ databases">
        <title>Streptococcus hillyeri sp. nov., isolated from equine tracheal sample.</title>
        <authorList>
            <person name="Macfadyen A.C."/>
            <person name="Waller A."/>
            <person name="Paterson G.K."/>
        </authorList>
    </citation>
    <scope>NUCLEOTIDE SEQUENCE [LARGE SCALE GENOMIC DNA]</scope>
    <source>
        <strain evidence="1 2">28462</strain>
    </source>
</reference>
<gene>
    <name evidence="1" type="ORF">EAF07_04010</name>
</gene>
<evidence type="ECO:0000313" key="2">
    <source>
        <dbReference type="Proteomes" id="UP000279194"/>
    </source>
</evidence>
<evidence type="ECO:0000313" key="1">
    <source>
        <dbReference type="EMBL" id="RLY03955.1"/>
    </source>
</evidence>